<dbReference type="InParanoid" id="A0A165DJH8"/>
<accession>A0A165DJH8</accession>
<gene>
    <name evidence="3" type="ORF">CALCODRAFT_557816</name>
</gene>
<evidence type="ECO:0000256" key="1">
    <source>
        <dbReference type="SAM" id="Coils"/>
    </source>
</evidence>
<sequence length="270" mass="30009">MYIARLVSKMSTAHLDIHRSTDYSWADSSSDSSESYPDGGDVAVIPDPGNQRDRQSGQNVPSDDSVPNPFQCLAEVQQALKILETQMSDDRKKIAEATTKALHTITSISKLLSDSHSQEPAASKEQDLPIHLRNAARDLVKKHRNQGQLSKAEVNFLVQLCHVHVLQCEPGNPPNSTSDSEAMDDAEEAFRELSKEESLSHLVDNTAVQARHEDSITPISIIHKAQYTEEIEYKRTTSRASSGEERSQEDQVTQVNKIIHHTVDQSTDSQ</sequence>
<evidence type="ECO:0000313" key="4">
    <source>
        <dbReference type="Proteomes" id="UP000076842"/>
    </source>
</evidence>
<protein>
    <submittedName>
        <fullName evidence="3">Uncharacterized protein</fullName>
    </submittedName>
</protein>
<keyword evidence="1" id="KW-0175">Coiled coil</keyword>
<evidence type="ECO:0000256" key="2">
    <source>
        <dbReference type="SAM" id="MobiDB-lite"/>
    </source>
</evidence>
<feature type="compositionally biased region" description="Low complexity" evidence="2">
    <location>
        <begin position="22"/>
        <end position="41"/>
    </location>
</feature>
<dbReference type="EMBL" id="KV424051">
    <property type="protein sequence ID" value="KZT52944.1"/>
    <property type="molecule type" value="Genomic_DNA"/>
</dbReference>
<feature type="region of interest" description="Disordered" evidence="2">
    <location>
        <begin position="233"/>
        <end position="256"/>
    </location>
</feature>
<keyword evidence="4" id="KW-1185">Reference proteome</keyword>
<reference evidence="3 4" key="1">
    <citation type="journal article" date="2016" name="Mol. Biol. Evol.">
        <title>Comparative Genomics of Early-Diverging Mushroom-Forming Fungi Provides Insights into the Origins of Lignocellulose Decay Capabilities.</title>
        <authorList>
            <person name="Nagy L.G."/>
            <person name="Riley R."/>
            <person name="Tritt A."/>
            <person name="Adam C."/>
            <person name="Daum C."/>
            <person name="Floudas D."/>
            <person name="Sun H."/>
            <person name="Yadav J.S."/>
            <person name="Pangilinan J."/>
            <person name="Larsson K.H."/>
            <person name="Matsuura K."/>
            <person name="Barry K."/>
            <person name="Labutti K."/>
            <person name="Kuo R."/>
            <person name="Ohm R.A."/>
            <person name="Bhattacharya S.S."/>
            <person name="Shirouzu T."/>
            <person name="Yoshinaga Y."/>
            <person name="Martin F.M."/>
            <person name="Grigoriev I.V."/>
            <person name="Hibbett D.S."/>
        </authorList>
    </citation>
    <scope>NUCLEOTIDE SEQUENCE [LARGE SCALE GENOMIC DNA]</scope>
    <source>
        <strain evidence="3 4">HHB12733</strain>
    </source>
</reference>
<feature type="region of interest" description="Disordered" evidence="2">
    <location>
        <begin position="21"/>
        <end position="69"/>
    </location>
</feature>
<evidence type="ECO:0000313" key="3">
    <source>
        <dbReference type="EMBL" id="KZT52944.1"/>
    </source>
</evidence>
<name>A0A165DJH8_9BASI</name>
<dbReference type="AlphaFoldDB" id="A0A165DJH8"/>
<dbReference type="Proteomes" id="UP000076842">
    <property type="component" value="Unassembled WGS sequence"/>
</dbReference>
<organism evidence="3 4">
    <name type="scientific">Calocera cornea HHB12733</name>
    <dbReference type="NCBI Taxonomy" id="1353952"/>
    <lineage>
        <taxon>Eukaryota</taxon>
        <taxon>Fungi</taxon>
        <taxon>Dikarya</taxon>
        <taxon>Basidiomycota</taxon>
        <taxon>Agaricomycotina</taxon>
        <taxon>Dacrymycetes</taxon>
        <taxon>Dacrymycetales</taxon>
        <taxon>Dacrymycetaceae</taxon>
        <taxon>Calocera</taxon>
    </lineage>
</organism>
<proteinExistence type="predicted"/>
<feature type="coiled-coil region" evidence="1">
    <location>
        <begin position="73"/>
        <end position="100"/>
    </location>
</feature>